<feature type="signal peptide" evidence="1">
    <location>
        <begin position="1"/>
        <end position="23"/>
    </location>
</feature>
<organism evidence="2 3">
    <name type="scientific">Aphis glycines</name>
    <name type="common">Soybean aphid</name>
    <dbReference type="NCBI Taxonomy" id="307491"/>
    <lineage>
        <taxon>Eukaryota</taxon>
        <taxon>Metazoa</taxon>
        <taxon>Ecdysozoa</taxon>
        <taxon>Arthropoda</taxon>
        <taxon>Hexapoda</taxon>
        <taxon>Insecta</taxon>
        <taxon>Pterygota</taxon>
        <taxon>Neoptera</taxon>
        <taxon>Paraneoptera</taxon>
        <taxon>Hemiptera</taxon>
        <taxon>Sternorrhyncha</taxon>
        <taxon>Aphidomorpha</taxon>
        <taxon>Aphidoidea</taxon>
        <taxon>Aphididae</taxon>
        <taxon>Aphidini</taxon>
        <taxon>Aphis</taxon>
        <taxon>Aphis</taxon>
    </lineage>
</organism>
<dbReference type="Proteomes" id="UP000475862">
    <property type="component" value="Unassembled WGS sequence"/>
</dbReference>
<reference evidence="2 3" key="1">
    <citation type="submission" date="2019-08" db="EMBL/GenBank/DDBJ databases">
        <title>The genome of the soybean aphid Biotype 1, its phylome, world population structure and adaptation to the North American continent.</title>
        <authorList>
            <person name="Giordano R."/>
            <person name="Donthu R.K."/>
            <person name="Hernandez A.G."/>
            <person name="Wright C.L."/>
            <person name="Zimin A.V."/>
        </authorList>
    </citation>
    <scope>NUCLEOTIDE SEQUENCE [LARGE SCALE GENOMIC DNA]</scope>
    <source>
        <tissue evidence="2">Whole aphids</tissue>
    </source>
</reference>
<keyword evidence="1" id="KW-0732">Signal</keyword>
<feature type="chain" id="PRO_5026220588" evidence="1">
    <location>
        <begin position="24"/>
        <end position="212"/>
    </location>
</feature>
<evidence type="ECO:0000313" key="2">
    <source>
        <dbReference type="EMBL" id="KAE9536431.1"/>
    </source>
</evidence>
<proteinExistence type="predicted"/>
<sequence length="212" mass="21961">MAPMPTASSLTSVLIAINPLVSALNTIVLYQYSQPHLHQLRHIYNELASGTFLQAKAAALIMKSFIDNLTPSFSKSSFIRFLNETILSKPKSTVSDKQMSNFSITCFDSSKRFAMIFRTFVTVILTLKSNPFSTAKRLAKGLASIRDPIGICTVAGAGALGATGVGGGGGAGAEVDGLGDGAAAAGAPAGVLSTKSLKAATSDSFSTIIHTS</sequence>
<protein>
    <submittedName>
        <fullName evidence="2">Uncharacterized protein</fullName>
    </submittedName>
</protein>
<keyword evidence="3" id="KW-1185">Reference proteome</keyword>
<dbReference type="EMBL" id="VYZN01000023">
    <property type="protein sequence ID" value="KAE9536431.1"/>
    <property type="molecule type" value="Genomic_DNA"/>
</dbReference>
<comment type="caution">
    <text evidence="2">The sequence shown here is derived from an EMBL/GenBank/DDBJ whole genome shotgun (WGS) entry which is preliminary data.</text>
</comment>
<evidence type="ECO:0000313" key="3">
    <source>
        <dbReference type="Proteomes" id="UP000475862"/>
    </source>
</evidence>
<dbReference type="AlphaFoldDB" id="A0A6G0TPI2"/>
<name>A0A6G0TPI2_APHGL</name>
<gene>
    <name evidence="2" type="ORF">AGLY_007220</name>
</gene>
<evidence type="ECO:0000256" key="1">
    <source>
        <dbReference type="SAM" id="SignalP"/>
    </source>
</evidence>
<accession>A0A6G0TPI2</accession>